<dbReference type="PANTHER" id="PTHR31252:SF11">
    <property type="entry name" value="DUF4419 DOMAIN-CONTAINING PROTEIN"/>
    <property type="match status" value="1"/>
</dbReference>
<reference evidence="3" key="1">
    <citation type="journal article" date="2019" name="Int. J. Syst. Evol. Microbiol.">
        <title>The Global Catalogue of Microorganisms (GCM) 10K type strain sequencing project: providing services to taxonomists for standard genome sequencing and annotation.</title>
        <authorList>
            <consortium name="The Broad Institute Genomics Platform"/>
            <consortium name="The Broad Institute Genome Sequencing Center for Infectious Disease"/>
            <person name="Wu L."/>
            <person name="Ma J."/>
        </authorList>
    </citation>
    <scope>NUCLEOTIDE SEQUENCE [LARGE SCALE GENOMIC DNA]</scope>
    <source>
        <strain evidence="3">JCM 17085</strain>
    </source>
</reference>
<feature type="chain" id="PRO_5045590076" evidence="1">
    <location>
        <begin position="21"/>
        <end position="489"/>
    </location>
</feature>
<keyword evidence="3" id="KW-1185">Reference proteome</keyword>
<feature type="signal peptide" evidence="1">
    <location>
        <begin position="1"/>
        <end position="20"/>
    </location>
</feature>
<dbReference type="Proteomes" id="UP001500841">
    <property type="component" value="Unassembled WGS sequence"/>
</dbReference>
<sequence>MKKINLITAVLLLCTLCAWAQKSRTFEIEKLDIIPGKWQPVMTYEQALQRLIISDNPDHTDQGVTRGHIFNIVAKSNIPGNIIAYKYTSFFDGLYFAYANHRPFTLSPDMMWLLISQGFSQHVLSNAEDLRSLFVKHAGKKELTIVTDKIYLDDPNAPWEEIFPEMSKQIAANTGEELTNTVTADFSTTTPITKVASQITLMKAMSAYFNYNVLMIGCGIPSITLQGTTKDWESLLAKTEALRKYKLDWWVNELEPELKQFIAASKGKIDKEFWKAMFKYHSPNGCGAPTTIDGWIVKFYPYNKMGKRNDLKQIIRGVANDVMPDEIVKVDLNYELANNSGSILSKTPLELWAGFVGLKEDPKTFNLTPVIGWMIRKKDLSISQSSSILNKLKEHVNGLGGINITVSSVPPELMQVGPIKRLSINFTDEITFPDALAKIPIDIMWLNGRIDEKGKNRIAAMFPNTQLYINGQAYGKVPKGGNYPIHVID</sequence>
<organism evidence="2 3">
    <name type="scientific">Mucilaginibacter panaciglaebae</name>
    <dbReference type="NCBI Taxonomy" id="502331"/>
    <lineage>
        <taxon>Bacteria</taxon>
        <taxon>Pseudomonadati</taxon>
        <taxon>Bacteroidota</taxon>
        <taxon>Sphingobacteriia</taxon>
        <taxon>Sphingobacteriales</taxon>
        <taxon>Sphingobacteriaceae</taxon>
        <taxon>Mucilaginibacter</taxon>
    </lineage>
</organism>
<dbReference type="PANTHER" id="PTHR31252">
    <property type="entry name" value="DUF4419 DOMAIN-CONTAINING PROTEIN"/>
    <property type="match status" value="1"/>
</dbReference>
<accession>A0ABP7WY11</accession>
<evidence type="ECO:0000256" key="1">
    <source>
        <dbReference type="SAM" id="SignalP"/>
    </source>
</evidence>
<proteinExistence type="predicted"/>
<protein>
    <submittedName>
        <fullName evidence="2">DUF4419 domain-containing protein</fullName>
    </submittedName>
</protein>
<evidence type="ECO:0000313" key="2">
    <source>
        <dbReference type="EMBL" id="GAA4099424.1"/>
    </source>
</evidence>
<dbReference type="RefSeq" id="WP_345104815.1">
    <property type="nucleotide sequence ID" value="NZ_BAABCV010000008.1"/>
</dbReference>
<name>A0ABP7WY11_9SPHI</name>
<keyword evidence="1" id="KW-0732">Signal</keyword>
<evidence type="ECO:0000313" key="3">
    <source>
        <dbReference type="Proteomes" id="UP001500841"/>
    </source>
</evidence>
<comment type="caution">
    <text evidence="2">The sequence shown here is derived from an EMBL/GenBank/DDBJ whole genome shotgun (WGS) entry which is preliminary data.</text>
</comment>
<dbReference type="Pfam" id="PF14388">
    <property type="entry name" value="DUF4419"/>
    <property type="match status" value="1"/>
</dbReference>
<dbReference type="InterPro" id="IPR025533">
    <property type="entry name" value="DUF4419"/>
</dbReference>
<gene>
    <name evidence="2" type="ORF">GCM10022392_24580</name>
</gene>
<dbReference type="EMBL" id="BAABCV010000008">
    <property type="protein sequence ID" value="GAA4099424.1"/>
    <property type="molecule type" value="Genomic_DNA"/>
</dbReference>